<name>K0SIM4_THAOC</name>
<reference evidence="1 2" key="1">
    <citation type="journal article" date="2012" name="Genome Biol.">
        <title>Genome and low-iron response of an oceanic diatom adapted to chronic iron limitation.</title>
        <authorList>
            <person name="Lommer M."/>
            <person name="Specht M."/>
            <person name="Roy A.S."/>
            <person name="Kraemer L."/>
            <person name="Andreson R."/>
            <person name="Gutowska M.A."/>
            <person name="Wolf J."/>
            <person name="Bergner S.V."/>
            <person name="Schilhabel M.B."/>
            <person name="Klostermeier U.C."/>
            <person name="Beiko R.G."/>
            <person name="Rosenstiel P."/>
            <person name="Hippler M."/>
            <person name="Laroche J."/>
        </authorList>
    </citation>
    <scope>NUCLEOTIDE SEQUENCE [LARGE SCALE GENOMIC DNA]</scope>
    <source>
        <strain evidence="1 2">CCMP1005</strain>
    </source>
</reference>
<organism evidence="1 2">
    <name type="scientific">Thalassiosira oceanica</name>
    <name type="common">Marine diatom</name>
    <dbReference type="NCBI Taxonomy" id="159749"/>
    <lineage>
        <taxon>Eukaryota</taxon>
        <taxon>Sar</taxon>
        <taxon>Stramenopiles</taxon>
        <taxon>Ochrophyta</taxon>
        <taxon>Bacillariophyta</taxon>
        <taxon>Coscinodiscophyceae</taxon>
        <taxon>Thalassiosirophycidae</taxon>
        <taxon>Thalassiosirales</taxon>
        <taxon>Thalassiosiraceae</taxon>
        <taxon>Thalassiosira</taxon>
    </lineage>
</organism>
<protein>
    <submittedName>
        <fullName evidence="1">Uncharacterized protein</fullName>
    </submittedName>
</protein>
<feature type="non-terminal residue" evidence="1">
    <location>
        <position position="196"/>
    </location>
</feature>
<dbReference type="Proteomes" id="UP000266841">
    <property type="component" value="Unassembled WGS sequence"/>
</dbReference>
<evidence type="ECO:0000313" key="1">
    <source>
        <dbReference type="EMBL" id="EJK58357.1"/>
    </source>
</evidence>
<keyword evidence="2" id="KW-1185">Reference proteome</keyword>
<dbReference type="EMBL" id="AGNL01025488">
    <property type="protein sequence ID" value="EJK58357.1"/>
    <property type="molecule type" value="Genomic_DNA"/>
</dbReference>
<gene>
    <name evidence="1" type="ORF">THAOC_21530</name>
</gene>
<evidence type="ECO:0000313" key="2">
    <source>
        <dbReference type="Proteomes" id="UP000266841"/>
    </source>
</evidence>
<sequence length="196" mass="21671">MQANAGHTMHALHLRQDSIADPNVDAHPGSDSSSPPGCIADILDLRCLCKQMLDIPCMLSICAKTLLQIQMLMHILALIAQVHQAALQIQMLMKKQNKSMSSEPEISVTVEDLGVSLDIDINEDWDLGDIWDVMNLVDPESFEANEKETLKMIRKADRVCMPRELGDWITVKVKGGVRKGEGKVGERGSGEMQLQP</sequence>
<proteinExistence type="predicted"/>
<dbReference type="AlphaFoldDB" id="K0SIM4"/>
<comment type="caution">
    <text evidence="1">The sequence shown here is derived from an EMBL/GenBank/DDBJ whole genome shotgun (WGS) entry which is preliminary data.</text>
</comment>
<accession>K0SIM4</accession>